<dbReference type="Pfam" id="PF00646">
    <property type="entry name" value="F-box"/>
    <property type="match status" value="1"/>
</dbReference>
<dbReference type="Proteomes" id="UP001172457">
    <property type="component" value="Chromosome 3"/>
</dbReference>
<dbReference type="InterPro" id="IPR017451">
    <property type="entry name" value="F-box-assoc_interact_dom"/>
</dbReference>
<dbReference type="SUPFAM" id="SSF50965">
    <property type="entry name" value="Galactose oxidase, central domain"/>
    <property type="match status" value="1"/>
</dbReference>
<dbReference type="SUPFAM" id="SSF82171">
    <property type="entry name" value="DPP6 N-terminal domain-like"/>
    <property type="match status" value="1"/>
</dbReference>
<dbReference type="InterPro" id="IPR001810">
    <property type="entry name" value="F-box_dom"/>
</dbReference>
<sequence>MAGRKKITPPELPPEILLFHILPRLPAKSLLRFKCVCKQWRSFLATPLFAKMQLPHATTVDRREKLVFCVIGYTSPCNFLTIDCEDGLIAPPRCCPFPGFAASTVTSSVNGLACIGIWKNSREFSDLILWNPLTGEYKTLSRPVDIKCYSTSFTALGLYHTCTDDDYKILRINADSSVYIYSLKSDSWRKLESKLDYHERIPYAGDHHDLLDESLHFLMKLKTRYLIIRLDLKTEKFTKIAVPSTSPYGCLRFVVGKGCIQLTIFKADLSSGTRTIEEWRMDGGGNWTKVVNNICSIQDSSFQGPLYLMRNGNWLMCTNNGICKVDPAGNNAKGHLSSTPPIIVTVVTTDQMVTVDNLMDAPDLIVRVVGMQIVNSELRPSAMASGERIGIGRYPRQHCRGYPAVIYSTLIGTMAGRKKMTPAPELPPEILLFHILPRLPAKSLLRFKCVCKQWRSFLKTPIFTKMQLHHATTVDRHEKLIFCIRGSKPPRKFLTIDCKDGLIAPPRHCPFRGTTATTITSSVNGLTCIGIWKNTGELSDIILWNPLTGEYKKLPRPVDRKCYSLFFRALGLYYTCTDDDYKILHLNVDRNVYIYSLKSDSWKKLESKLDCSERIPYARDHHNLSDEKLHFLVDNGTRYVIIRLDLKTKRFTKIAVPTTCRDGVLRFMVVKGCIHLTIFKADLSSRTWTIEEWRMDGDGSWTKVDSSFLGPLCLMRNGNWLMCTKNGICKVDPGNNNAKDYLSSSPPIAVDHIGIYIETFVSPNQYTH</sequence>
<gene>
    <name evidence="2" type="ORF">OSB04_009513</name>
</gene>
<dbReference type="Pfam" id="PF12937">
    <property type="entry name" value="F-box-like"/>
    <property type="match status" value="1"/>
</dbReference>
<dbReference type="Gene3D" id="1.20.1280.50">
    <property type="match status" value="2"/>
</dbReference>
<organism evidence="2 3">
    <name type="scientific">Centaurea solstitialis</name>
    <name type="common">yellow star-thistle</name>
    <dbReference type="NCBI Taxonomy" id="347529"/>
    <lineage>
        <taxon>Eukaryota</taxon>
        <taxon>Viridiplantae</taxon>
        <taxon>Streptophyta</taxon>
        <taxon>Embryophyta</taxon>
        <taxon>Tracheophyta</taxon>
        <taxon>Spermatophyta</taxon>
        <taxon>Magnoliopsida</taxon>
        <taxon>eudicotyledons</taxon>
        <taxon>Gunneridae</taxon>
        <taxon>Pentapetalae</taxon>
        <taxon>asterids</taxon>
        <taxon>campanulids</taxon>
        <taxon>Asterales</taxon>
        <taxon>Asteraceae</taxon>
        <taxon>Carduoideae</taxon>
        <taxon>Cardueae</taxon>
        <taxon>Centaureinae</taxon>
        <taxon>Centaurea</taxon>
    </lineage>
</organism>
<evidence type="ECO:0000313" key="2">
    <source>
        <dbReference type="EMBL" id="KAJ9554899.1"/>
    </source>
</evidence>
<protein>
    <recommendedName>
        <fullName evidence="1">F-box domain-containing protein</fullName>
    </recommendedName>
</protein>
<evidence type="ECO:0000313" key="3">
    <source>
        <dbReference type="Proteomes" id="UP001172457"/>
    </source>
</evidence>
<dbReference type="CDD" id="cd22157">
    <property type="entry name" value="F-box_AtFBW1-like"/>
    <property type="match status" value="2"/>
</dbReference>
<reference evidence="2" key="1">
    <citation type="submission" date="2023-03" db="EMBL/GenBank/DDBJ databases">
        <title>Chromosome-scale reference genome and RAD-based genetic map of yellow starthistle (Centaurea solstitialis) reveal putative structural variation and QTLs associated with invader traits.</title>
        <authorList>
            <person name="Reatini B."/>
            <person name="Cang F.A."/>
            <person name="Jiang Q."/>
            <person name="Mckibben M.T.W."/>
            <person name="Barker M.S."/>
            <person name="Rieseberg L.H."/>
            <person name="Dlugosch K.M."/>
        </authorList>
    </citation>
    <scope>NUCLEOTIDE SEQUENCE</scope>
    <source>
        <strain evidence="2">CAN-66</strain>
        <tissue evidence="2">Leaf</tissue>
    </source>
</reference>
<dbReference type="PANTHER" id="PTHR31672:SF13">
    <property type="entry name" value="F-BOX PROTEIN CPR30-LIKE"/>
    <property type="match status" value="1"/>
</dbReference>
<dbReference type="SMART" id="SM00256">
    <property type="entry name" value="FBOX"/>
    <property type="match status" value="2"/>
</dbReference>
<dbReference type="NCBIfam" id="TIGR01640">
    <property type="entry name" value="F_box_assoc_1"/>
    <property type="match status" value="2"/>
</dbReference>
<dbReference type="InterPro" id="IPR036047">
    <property type="entry name" value="F-box-like_dom_sf"/>
</dbReference>
<dbReference type="InterPro" id="IPR050796">
    <property type="entry name" value="SCF_F-box_component"/>
</dbReference>
<dbReference type="InterPro" id="IPR006527">
    <property type="entry name" value="F-box-assoc_dom_typ1"/>
</dbReference>
<name>A0AA38WM75_9ASTR</name>
<proteinExistence type="predicted"/>
<dbReference type="InterPro" id="IPR011043">
    <property type="entry name" value="Gal_Oxase/kelch_b-propeller"/>
</dbReference>
<dbReference type="Pfam" id="PF07734">
    <property type="entry name" value="FBA_1"/>
    <property type="match status" value="2"/>
</dbReference>
<dbReference type="EMBL" id="JARYMX010000003">
    <property type="protein sequence ID" value="KAJ9554899.1"/>
    <property type="molecule type" value="Genomic_DNA"/>
</dbReference>
<accession>A0AA38WM75</accession>
<comment type="caution">
    <text evidence="2">The sequence shown here is derived from an EMBL/GenBank/DDBJ whole genome shotgun (WGS) entry which is preliminary data.</text>
</comment>
<keyword evidence="3" id="KW-1185">Reference proteome</keyword>
<evidence type="ECO:0000259" key="1">
    <source>
        <dbReference type="PROSITE" id="PS50181"/>
    </source>
</evidence>
<feature type="domain" description="F-box" evidence="1">
    <location>
        <begin position="428"/>
        <end position="466"/>
    </location>
</feature>
<dbReference type="PROSITE" id="PS50181">
    <property type="entry name" value="FBOX"/>
    <property type="match status" value="1"/>
</dbReference>
<dbReference type="AlphaFoldDB" id="A0AA38WM75"/>
<dbReference type="SUPFAM" id="SSF81383">
    <property type="entry name" value="F-box domain"/>
    <property type="match status" value="2"/>
</dbReference>
<dbReference type="PANTHER" id="PTHR31672">
    <property type="entry name" value="BNACNNG10540D PROTEIN"/>
    <property type="match status" value="1"/>
</dbReference>